<comment type="similarity">
    <text evidence="2 12">Belongs to the Nudix hydrolase family.</text>
</comment>
<evidence type="ECO:0000256" key="2">
    <source>
        <dbReference type="ARBA" id="ARBA00005582"/>
    </source>
</evidence>
<dbReference type="EC" id="3.6.1.55" evidence="11"/>
<dbReference type="PRINTS" id="PR00502">
    <property type="entry name" value="NUDIXFAMILY"/>
</dbReference>
<evidence type="ECO:0000256" key="11">
    <source>
        <dbReference type="ARBA" id="ARBA00038905"/>
    </source>
</evidence>
<comment type="catalytic activity">
    <reaction evidence="10">
        <text>8-oxo-dGTP + H2O = 8-oxo-dGMP + diphosphate + H(+)</text>
        <dbReference type="Rhea" id="RHEA:31575"/>
        <dbReference type="ChEBI" id="CHEBI:15377"/>
        <dbReference type="ChEBI" id="CHEBI:15378"/>
        <dbReference type="ChEBI" id="CHEBI:33019"/>
        <dbReference type="ChEBI" id="CHEBI:63224"/>
        <dbReference type="ChEBI" id="CHEBI:77896"/>
        <dbReference type="EC" id="3.6.1.55"/>
    </reaction>
</comment>
<evidence type="ECO:0000256" key="6">
    <source>
        <dbReference type="ARBA" id="ARBA00022763"/>
    </source>
</evidence>
<evidence type="ECO:0000313" key="15">
    <source>
        <dbReference type="Proteomes" id="UP000007962"/>
    </source>
</evidence>
<dbReference type="InterPro" id="IPR047127">
    <property type="entry name" value="MutT-like"/>
</dbReference>
<proteinExistence type="inferred from homology"/>
<dbReference type="KEGG" id="bcv:Bcav_3865"/>
<evidence type="ECO:0000256" key="10">
    <source>
        <dbReference type="ARBA" id="ARBA00035861"/>
    </source>
</evidence>
<dbReference type="PROSITE" id="PS00893">
    <property type="entry name" value="NUDIX_BOX"/>
    <property type="match status" value="1"/>
</dbReference>
<evidence type="ECO:0000259" key="13">
    <source>
        <dbReference type="PROSITE" id="PS51462"/>
    </source>
</evidence>
<keyword evidence="8" id="KW-0460">Magnesium</keyword>
<organism evidence="14 15">
    <name type="scientific">Beutenbergia cavernae (strain ATCC BAA-8 / DSM 12333 / CCUG 43141 / JCM 11478 / NBRC 16432 / NCIMB 13614 / HKI 0122)</name>
    <dbReference type="NCBI Taxonomy" id="471853"/>
    <lineage>
        <taxon>Bacteria</taxon>
        <taxon>Bacillati</taxon>
        <taxon>Actinomycetota</taxon>
        <taxon>Actinomycetes</taxon>
        <taxon>Micrococcales</taxon>
        <taxon>Beutenbergiaceae</taxon>
        <taxon>Beutenbergia</taxon>
    </lineage>
</organism>
<dbReference type="AlphaFoldDB" id="C5C4I3"/>
<evidence type="ECO:0000256" key="9">
    <source>
        <dbReference type="ARBA" id="ARBA00023204"/>
    </source>
</evidence>
<dbReference type="PANTHER" id="PTHR47707">
    <property type="entry name" value="8-OXO-DGTP DIPHOSPHATASE"/>
    <property type="match status" value="1"/>
</dbReference>
<dbReference type="GO" id="GO:0046872">
    <property type="term" value="F:metal ion binding"/>
    <property type="evidence" value="ECO:0007669"/>
    <property type="project" value="UniProtKB-KW"/>
</dbReference>
<dbReference type="InterPro" id="IPR020084">
    <property type="entry name" value="NUDIX_hydrolase_CS"/>
</dbReference>
<evidence type="ECO:0000256" key="12">
    <source>
        <dbReference type="RuleBase" id="RU003476"/>
    </source>
</evidence>
<dbReference type="Proteomes" id="UP000007962">
    <property type="component" value="Chromosome"/>
</dbReference>
<dbReference type="PANTHER" id="PTHR47707:SF1">
    <property type="entry name" value="NUDIX HYDROLASE FAMILY PROTEIN"/>
    <property type="match status" value="1"/>
</dbReference>
<evidence type="ECO:0000256" key="4">
    <source>
        <dbReference type="ARBA" id="ARBA00022705"/>
    </source>
</evidence>
<dbReference type="InterPro" id="IPR020476">
    <property type="entry name" value="Nudix_hydrolase"/>
</dbReference>
<sequence length="156" mass="17129">MPDTGTSYDLPMSPLVVAAAIVDDLEAPGRLLTARRSAPKSLAGRWEFPGGKVEPGEDPVAGLHREIDEELGVTLELSDELVGPDDGAWPVLNGHLMRVWVARIVDGAPEPLADHDDVRWLERGDWFGVDWLEPDRPIVDAALSWADARGRADRHR</sequence>
<dbReference type="CDD" id="cd03425">
    <property type="entry name" value="NUDIX_MutT_NudA_like"/>
    <property type="match status" value="1"/>
</dbReference>
<comment type="cofactor">
    <cofactor evidence="1">
        <name>Mg(2+)</name>
        <dbReference type="ChEBI" id="CHEBI:18420"/>
    </cofactor>
</comment>
<reference evidence="14 15" key="1">
    <citation type="journal article" date="2009" name="Stand. Genomic Sci.">
        <title>Complete genome sequence of Beutenbergia cavernae type strain (HKI 0122).</title>
        <authorList>
            <person name="Land M."/>
            <person name="Pukall R."/>
            <person name="Abt B."/>
            <person name="Goker M."/>
            <person name="Rohde M."/>
            <person name="Glavina Del Rio T."/>
            <person name="Tice H."/>
            <person name="Copeland A."/>
            <person name="Cheng J.F."/>
            <person name="Lucas S."/>
            <person name="Chen F."/>
            <person name="Nolan M."/>
            <person name="Bruce D."/>
            <person name="Goodwin L."/>
            <person name="Pitluck S."/>
            <person name="Ivanova N."/>
            <person name="Mavromatis K."/>
            <person name="Ovchinnikova G."/>
            <person name="Pati A."/>
            <person name="Chen A."/>
            <person name="Palaniappan K."/>
            <person name="Hauser L."/>
            <person name="Chang Y.J."/>
            <person name="Jefferies C.C."/>
            <person name="Saunders E."/>
            <person name="Brettin T."/>
            <person name="Detter J.C."/>
            <person name="Han C."/>
            <person name="Chain P."/>
            <person name="Bristow J."/>
            <person name="Eisen J.A."/>
            <person name="Markowitz V."/>
            <person name="Hugenholtz P."/>
            <person name="Kyrpides N.C."/>
            <person name="Klenk H.P."/>
            <person name="Lapidus A."/>
        </authorList>
    </citation>
    <scope>NUCLEOTIDE SEQUENCE [LARGE SCALE GENOMIC DNA]</scope>
    <source>
        <strain evidence="15">ATCC BAA-8 / DSM 12333 / NBRC 16432</strain>
    </source>
</reference>
<keyword evidence="15" id="KW-1185">Reference proteome</keyword>
<dbReference type="InterPro" id="IPR000086">
    <property type="entry name" value="NUDIX_hydrolase_dom"/>
</dbReference>
<dbReference type="PROSITE" id="PS51462">
    <property type="entry name" value="NUDIX"/>
    <property type="match status" value="1"/>
</dbReference>
<dbReference type="GO" id="GO:0035539">
    <property type="term" value="F:8-oxo-7,8-dihydrodeoxyguanosine triphosphate pyrophosphatase activity"/>
    <property type="evidence" value="ECO:0007669"/>
    <property type="project" value="UniProtKB-EC"/>
</dbReference>
<evidence type="ECO:0000256" key="7">
    <source>
        <dbReference type="ARBA" id="ARBA00022801"/>
    </source>
</evidence>
<dbReference type="EMBL" id="CP001618">
    <property type="protein sequence ID" value="ACQ82107.1"/>
    <property type="molecule type" value="Genomic_DNA"/>
</dbReference>
<accession>C5C4I3</accession>
<keyword evidence="6" id="KW-0227">DNA damage</keyword>
<evidence type="ECO:0000256" key="8">
    <source>
        <dbReference type="ARBA" id="ARBA00022842"/>
    </source>
</evidence>
<evidence type="ECO:0000256" key="5">
    <source>
        <dbReference type="ARBA" id="ARBA00022723"/>
    </source>
</evidence>
<keyword evidence="9" id="KW-0234">DNA repair</keyword>
<dbReference type="Gene3D" id="3.90.79.10">
    <property type="entry name" value="Nucleoside Triphosphate Pyrophosphohydrolase"/>
    <property type="match status" value="1"/>
</dbReference>
<protein>
    <recommendedName>
        <fullName evidence="11">8-oxo-dGTP diphosphatase</fullName>
        <ecNumber evidence="11">3.6.1.55</ecNumber>
    </recommendedName>
</protein>
<feature type="domain" description="Nudix hydrolase" evidence="13">
    <location>
        <begin position="12"/>
        <end position="147"/>
    </location>
</feature>
<evidence type="ECO:0000313" key="14">
    <source>
        <dbReference type="EMBL" id="ACQ82107.1"/>
    </source>
</evidence>
<dbReference type="GO" id="GO:0006260">
    <property type="term" value="P:DNA replication"/>
    <property type="evidence" value="ECO:0007669"/>
    <property type="project" value="UniProtKB-KW"/>
</dbReference>
<dbReference type="GO" id="GO:0006281">
    <property type="term" value="P:DNA repair"/>
    <property type="evidence" value="ECO:0007669"/>
    <property type="project" value="UniProtKB-KW"/>
</dbReference>
<keyword evidence="4" id="KW-0235">DNA replication</keyword>
<name>C5C4I3_BEUC1</name>
<evidence type="ECO:0000256" key="1">
    <source>
        <dbReference type="ARBA" id="ARBA00001946"/>
    </source>
</evidence>
<dbReference type="InterPro" id="IPR015797">
    <property type="entry name" value="NUDIX_hydrolase-like_dom_sf"/>
</dbReference>
<dbReference type="SUPFAM" id="SSF55811">
    <property type="entry name" value="Nudix"/>
    <property type="match status" value="1"/>
</dbReference>
<dbReference type="GO" id="GO:0044715">
    <property type="term" value="F:8-oxo-dGDP phosphatase activity"/>
    <property type="evidence" value="ECO:0007669"/>
    <property type="project" value="TreeGrafter"/>
</dbReference>
<dbReference type="GO" id="GO:0008413">
    <property type="term" value="F:8-oxo-7,8-dihydroguanosine triphosphate pyrophosphatase activity"/>
    <property type="evidence" value="ECO:0007669"/>
    <property type="project" value="TreeGrafter"/>
</dbReference>
<dbReference type="STRING" id="471853.Bcav_3865"/>
<keyword evidence="7 12" id="KW-0378">Hydrolase</keyword>
<dbReference type="eggNOG" id="COG1051">
    <property type="taxonomic scope" value="Bacteria"/>
</dbReference>
<keyword evidence="3" id="KW-0515">Mutator protein</keyword>
<evidence type="ECO:0000256" key="3">
    <source>
        <dbReference type="ARBA" id="ARBA00022457"/>
    </source>
</evidence>
<gene>
    <name evidence="14" type="ordered locus">Bcav_3865</name>
</gene>
<dbReference type="Pfam" id="PF00293">
    <property type="entry name" value="NUDIX"/>
    <property type="match status" value="1"/>
</dbReference>
<dbReference type="HOGENOM" id="CLU_037162_19_0_11"/>
<keyword evidence="5" id="KW-0479">Metal-binding</keyword>
<dbReference type="GO" id="GO:0044716">
    <property type="term" value="F:8-oxo-GDP phosphatase activity"/>
    <property type="evidence" value="ECO:0007669"/>
    <property type="project" value="TreeGrafter"/>
</dbReference>